<dbReference type="AlphaFoldDB" id="A0A971S0V0"/>
<protein>
    <submittedName>
        <fullName evidence="2">NTP transferase domain-containing protein</fullName>
    </submittedName>
</protein>
<evidence type="ECO:0000313" key="2">
    <source>
        <dbReference type="EMBL" id="NLW34547.1"/>
    </source>
</evidence>
<reference evidence="2" key="1">
    <citation type="journal article" date="2020" name="Biotechnol. Biofuels">
        <title>New insights from the biogas microbiome by comprehensive genome-resolved metagenomics of nearly 1600 species originating from multiple anaerobic digesters.</title>
        <authorList>
            <person name="Campanaro S."/>
            <person name="Treu L."/>
            <person name="Rodriguez-R L.M."/>
            <person name="Kovalovszki A."/>
            <person name="Ziels R.M."/>
            <person name="Maus I."/>
            <person name="Zhu X."/>
            <person name="Kougias P.G."/>
            <person name="Basile A."/>
            <person name="Luo G."/>
            <person name="Schluter A."/>
            <person name="Konstantinidis K.T."/>
            <person name="Angelidaki I."/>
        </authorList>
    </citation>
    <scope>NUCLEOTIDE SEQUENCE</scope>
    <source>
        <strain evidence="2">AS06rmzACSIP_7</strain>
    </source>
</reference>
<dbReference type="InterPro" id="IPR005835">
    <property type="entry name" value="NTP_transferase_dom"/>
</dbReference>
<dbReference type="PANTHER" id="PTHR47183:SF3">
    <property type="entry name" value="TRANSFERASE"/>
    <property type="match status" value="1"/>
</dbReference>
<keyword evidence="2" id="KW-0808">Transferase</keyword>
<dbReference type="GO" id="GO:0047343">
    <property type="term" value="F:glucose-1-phosphate cytidylyltransferase activity"/>
    <property type="evidence" value="ECO:0007669"/>
    <property type="project" value="InterPro"/>
</dbReference>
<proteinExistence type="predicted"/>
<name>A0A971S0V0_9BACT</name>
<dbReference type="Pfam" id="PF00483">
    <property type="entry name" value="NTP_transferase"/>
    <property type="match status" value="1"/>
</dbReference>
<gene>
    <name evidence="2" type="ORF">GXY80_03560</name>
</gene>
<dbReference type="Gene3D" id="3.90.550.10">
    <property type="entry name" value="Spore Coat Polysaccharide Biosynthesis Protein SpsA, Chain A"/>
    <property type="match status" value="1"/>
</dbReference>
<evidence type="ECO:0000259" key="1">
    <source>
        <dbReference type="Pfam" id="PF00483"/>
    </source>
</evidence>
<dbReference type="InterPro" id="IPR029044">
    <property type="entry name" value="Nucleotide-diphossugar_trans"/>
</dbReference>
<evidence type="ECO:0000313" key="3">
    <source>
        <dbReference type="Proteomes" id="UP000777265"/>
    </source>
</evidence>
<dbReference type="SUPFAM" id="SSF53448">
    <property type="entry name" value="Nucleotide-diphospho-sugar transferases"/>
    <property type="match status" value="1"/>
</dbReference>
<dbReference type="Proteomes" id="UP000777265">
    <property type="component" value="Unassembled WGS sequence"/>
</dbReference>
<reference evidence="2" key="2">
    <citation type="submission" date="2020-01" db="EMBL/GenBank/DDBJ databases">
        <authorList>
            <person name="Campanaro S."/>
        </authorList>
    </citation>
    <scope>NUCLEOTIDE SEQUENCE</scope>
    <source>
        <strain evidence="2">AS06rmzACSIP_7</strain>
    </source>
</reference>
<comment type="caution">
    <text evidence="2">The sequence shown here is derived from an EMBL/GenBank/DDBJ whole genome shotgun (WGS) entry which is preliminary data.</text>
</comment>
<accession>A0A971S0V0</accession>
<organism evidence="2 3">
    <name type="scientific">Syntrophorhabdus aromaticivorans</name>
    <dbReference type="NCBI Taxonomy" id="328301"/>
    <lineage>
        <taxon>Bacteria</taxon>
        <taxon>Pseudomonadati</taxon>
        <taxon>Thermodesulfobacteriota</taxon>
        <taxon>Syntrophorhabdia</taxon>
        <taxon>Syntrophorhabdales</taxon>
        <taxon>Syntrophorhabdaceae</taxon>
        <taxon>Syntrophorhabdus</taxon>
    </lineage>
</organism>
<dbReference type="EMBL" id="JAAYEE010000064">
    <property type="protein sequence ID" value="NLW34547.1"/>
    <property type="molecule type" value="Genomic_DNA"/>
</dbReference>
<sequence>MKLVILCGGYGTRIRDVADNIPKPMIPIGDKPILWHIMKYYAEYGIKEFILCLGYKGDVIKDFFLNYEANTNDFTVTLGRNKGIEYHNEHPESDWKVTLAETGLNAMTGARVKRIERYLAGEENFMLTYGDG</sequence>
<feature type="non-terminal residue" evidence="2">
    <location>
        <position position="132"/>
    </location>
</feature>
<feature type="domain" description="Nucleotidyl transferase" evidence="1">
    <location>
        <begin position="3"/>
        <end position="56"/>
    </location>
</feature>
<dbReference type="InterPro" id="IPR013446">
    <property type="entry name" value="G1P_cyt_trans-like"/>
</dbReference>
<dbReference type="PANTHER" id="PTHR47183">
    <property type="entry name" value="GLUCOSE-1-PHOSPHATE CYTIDYLYLTRANSFERASE-RELATED"/>
    <property type="match status" value="1"/>
</dbReference>